<protein>
    <submittedName>
        <fullName evidence="4">Tudor domain-containing protein</fullName>
    </submittedName>
</protein>
<dbReference type="Proteomes" id="UP000492821">
    <property type="component" value="Unassembled WGS sequence"/>
</dbReference>
<dbReference type="SUPFAM" id="SSF63748">
    <property type="entry name" value="Tudor/PWWP/MBT"/>
    <property type="match status" value="1"/>
</dbReference>
<evidence type="ECO:0000313" key="4">
    <source>
        <dbReference type="WBParaSite" id="Pan_g4667.t1"/>
    </source>
</evidence>
<reference evidence="3" key="1">
    <citation type="journal article" date="2013" name="Genetics">
        <title>The draft genome and transcriptome of Panagrellus redivivus are shaped by the harsh demands of a free-living lifestyle.</title>
        <authorList>
            <person name="Srinivasan J."/>
            <person name="Dillman A.R."/>
            <person name="Macchietto M.G."/>
            <person name="Heikkinen L."/>
            <person name="Lakso M."/>
            <person name="Fracchia K.M."/>
            <person name="Antoshechkin I."/>
            <person name="Mortazavi A."/>
            <person name="Wong G."/>
            <person name="Sternberg P.W."/>
        </authorList>
    </citation>
    <scope>NUCLEOTIDE SEQUENCE [LARGE SCALE GENOMIC DNA]</scope>
    <source>
        <strain evidence="3">MT8872</strain>
    </source>
</reference>
<keyword evidence="3" id="KW-1185">Reference proteome</keyword>
<reference evidence="4" key="2">
    <citation type="submission" date="2020-10" db="UniProtKB">
        <authorList>
            <consortium name="WormBaseParasite"/>
        </authorList>
    </citation>
    <scope>IDENTIFICATION</scope>
</reference>
<accession>A0A7E4VZK7</accession>
<organism evidence="3 4">
    <name type="scientific">Panagrellus redivivus</name>
    <name type="common">Microworm</name>
    <dbReference type="NCBI Taxonomy" id="6233"/>
    <lineage>
        <taxon>Eukaryota</taxon>
        <taxon>Metazoa</taxon>
        <taxon>Ecdysozoa</taxon>
        <taxon>Nematoda</taxon>
        <taxon>Chromadorea</taxon>
        <taxon>Rhabditida</taxon>
        <taxon>Tylenchina</taxon>
        <taxon>Panagrolaimomorpha</taxon>
        <taxon>Panagrolaimoidea</taxon>
        <taxon>Panagrolaimidae</taxon>
        <taxon>Panagrellus</taxon>
    </lineage>
</organism>
<evidence type="ECO:0000313" key="3">
    <source>
        <dbReference type="Proteomes" id="UP000492821"/>
    </source>
</evidence>
<dbReference type="WBParaSite" id="Pan_g4667.t1">
    <property type="protein sequence ID" value="Pan_g4667.t1"/>
    <property type="gene ID" value="Pan_g4667"/>
</dbReference>
<sequence length="581" mass="67205">MVAANPNPTNITFPDRGRTSPRLEQVPGDVTKRYIKSAEKIRRLAPRHFFPAEVVYVVSPSNIWVRLVNHITSQLELASSKDLDTATAELYKYVMAPVKPDRLGRARILKLSEDKAMCYVYFIDAGQPGKVKTSELYELPKGFACHPWQTVPLMLHGIDPANGTNWASDEVAKLQEVLDRYTHFWVTPVLSTKYPDDESCFISANINGLTDTEYDKIFTTQKPDLNVGDSIAELYNLELHKPQIDRIDGAAQKSYPYYDNEFYNHFEEKPLDQEAMLPPEIHSNFHLENPFPQLRGDFGSSFLREGHTLWVFTMLSDTSTLEINKPTPNRFFAHRLDSKKGEPNDIERFRRFAEEGRQLAKQMDEFYLFSQNQHGLDFNAVYEQLKSGERVFGIVQHYRKTSYFTMRYQRVEILHCIVREGGERCFYRGRFLDTGGIETFTCASVIHIHPDHMTTYPMCYVLYYSCLSRPNKFDKTWNDVHLEPFNEVYLRPNRVFQVKLVKTPRTTTDLSKPLHVESMVPALNPEGKSIEDLMTENRHAIRETYPPPILDIYEDLRFAGETEATETGMARRSKRVTSDSD</sequence>
<feature type="compositionally biased region" description="Polar residues" evidence="1">
    <location>
        <begin position="1"/>
        <end position="12"/>
    </location>
</feature>
<dbReference type="InterPro" id="IPR002999">
    <property type="entry name" value="Tudor"/>
</dbReference>
<evidence type="ECO:0000259" key="2">
    <source>
        <dbReference type="Pfam" id="PF00567"/>
    </source>
</evidence>
<name>A0A7E4VZK7_PANRE</name>
<dbReference type="AlphaFoldDB" id="A0A7E4VZK7"/>
<evidence type="ECO:0000256" key="1">
    <source>
        <dbReference type="SAM" id="MobiDB-lite"/>
    </source>
</evidence>
<feature type="region of interest" description="Disordered" evidence="1">
    <location>
        <begin position="1"/>
        <end position="23"/>
    </location>
</feature>
<dbReference type="Gene3D" id="2.30.30.140">
    <property type="match status" value="1"/>
</dbReference>
<proteinExistence type="predicted"/>
<dbReference type="Pfam" id="PF00567">
    <property type="entry name" value="TUDOR"/>
    <property type="match status" value="1"/>
</dbReference>
<feature type="domain" description="Tudor" evidence="2">
    <location>
        <begin position="49"/>
        <end position="157"/>
    </location>
</feature>